<evidence type="ECO:0000313" key="1">
    <source>
        <dbReference type="EMBL" id="GAH51537.1"/>
    </source>
</evidence>
<protein>
    <submittedName>
        <fullName evidence="1">Uncharacterized protein</fullName>
    </submittedName>
</protein>
<organism evidence="1">
    <name type="scientific">marine sediment metagenome</name>
    <dbReference type="NCBI Taxonomy" id="412755"/>
    <lineage>
        <taxon>unclassified sequences</taxon>
        <taxon>metagenomes</taxon>
        <taxon>ecological metagenomes</taxon>
    </lineage>
</organism>
<proteinExistence type="predicted"/>
<comment type="caution">
    <text evidence="1">The sequence shown here is derived from an EMBL/GenBank/DDBJ whole genome shotgun (WGS) entry which is preliminary data.</text>
</comment>
<name>X1G2S9_9ZZZZ</name>
<accession>X1G2S9</accession>
<feature type="non-terminal residue" evidence="1">
    <location>
        <position position="1"/>
    </location>
</feature>
<reference evidence="1" key="1">
    <citation type="journal article" date="2014" name="Front. Microbiol.">
        <title>High frequency of phylogenetically diverse reductive dehalogenase-homologous genes in deep subseafloor sedimentary metagenomes.</title>
        <authorList>
            <person name="Kawai M."/>
            <person name="Futagami T."/>
            <person name="Toyoda A."/>
            <person name="Takaki Y."/>
            <person name="Nishi S."/>
            <person name="Hori S."/>
            <person name="Arai W."/>
            <person name="Tsubouchi T."/>
            <person name="Morono Y."/>
            <person name="Uchiyama I."/>
            <person name="Ito T."/>
            <person name="Fujiyama A."/>
            <person name="Inagaki F."/>
            <person name="Takami H."/>
        </authorList>
    </citation>
    <scope>NUCLEOTIDE SEQUENCE</scope>
    <source>
        <strain evidence="1">Expedition CK06-06</strain>
    </source>
</reference>
<dbReference type="AlphaFoldDB" id="X1G2S9"/>
<dbReference type="EMBL" id="BARU01021980">
    <property type="protein sequence ID" value="GAH51537.1"/>
    <property type="molecule type" value="Genomic_DNA"/>
</dbReference>
<sequence length="258" mass="30185">NCYETKNLSDIELPPYMFFIHGAAPEYRDEKYGIGLYIDKSKFLKELAIEESTKFGNQYILIDNEASDYIEFNKKAIEFSKNKRKIIANNIFSNNYKVICNQTHQFLKDYNNMYLGSSCTDTDCEFIDSNIFPTALRADVPAYLFKGKENFTETLLNNLNFFERAEKNGVVEFLKSANFLPHGGGYSFPDIKRVSKILEHKDQRYFVCELKTKDRVKIIRNVREIQYEYRGRDIVFKTLQLDLGDIIARLNPIFSLKL</sequence>
<gene>
    <name evidence="1" type="ORF">S03H2_35887</name>
</gene>